<dbReference type="Proteomes" id="UP000078113">
    <property type="component" value="Unassembled WGS sequence"/>
</dbReference>
<reference evidence="1" key="2">
    <citation type="journal article" date="2019" name="IMA Fungus">
        <title>Genome sequencing and comparison of five Tilletia species to identify candidate genes for the detection of regulated species infecting wheat.</title>
        <authorList>
            <person name="Nguyen H.D.T."/>
            <person name="Sultana T."/>
            <person name="Kesanakurti P."/>
            <person name="Hambleton S."/>
        </authorList>
    </citation>
    <scope>NUCLEOTIDE SEQUENCE</scope>
    <source>
        <strain evidence="1">DAOMC 236422</strain>
    </source>
</reference>
<reference evidence="1" key="1">
    <citation type="submission" date="2016-04" db="EMBL/GenBank/DDBJ databases">
        <authorList>
            <person name="Nguyen H.D."/>
            <person name="Samba Siva P."/>
            <person name="Cullis J."/>
            <person name="Levesque C.A."/>
            <person name="Hambleton S."/>
        </authorList>
    </citation>
    <scope>NUCLEOTIDE SEQUENCE</scope>
    <source>
        <strain evidence="1">DAOMC 236422</strain>
    </source>
</reference>
<evidence type="ECO:0000313" key="1">
    <source>
        <dbReference type="EMBL" id="KAE8266165.1"/>
    </source>
</evidence>
<accession>A0A8X7N5J6</accession>
<proteinExistence type="predicted"/>
<dbReference type="AlphaFoldDB" id="A0A8X7N5J6"/>
<evidence type="ECO:0000313" key="2">
    <source>
        <dbReference type="Proteomes" id="UP000078113"/>
    </source>
</evidence>
<comment type="caution">
    <text evidence="1">The sequence shown here is derived from an EMBL/GenBank/DDBJ whole genome shotgun (WGS) entry which is preliminary data.</text>
</comment>
<sequence>ASGGQASAHQPLYLAYIRVRNRSNPQSRIISSPDTHLRKPRAHAFEILGALRYVHTPCELQYSMPRMTSEPSTPPCALMCLQDGKAQTLMFKKYTLDDHVFHDNFDSSQAYMDNGHSHTTRRPTQSECLVHPYHHPTLPVP</sequence>
<name>A0A8X7N5J6_9BASI</name>
<protein>
    <submittedName>
        <fullName evidence="1">Uncharacterized protein</fullName>
    </submittedName>
</protein>
<keyword evidence="2" id="KW-1185">Reference proteome</keyword>
<organism evidence="1 2">
    <name type="scientific">Tilletia walkeri</name>
    <dbReference type="NCBI Taxonomy" id="117179"/>
    <lineage>
        <taxon>Eukaryota</taxon>
        <taxon>Fungi</taxon>
        <taxon>Dikarya</taxon>
        <taxon>Basidiomycota</taxon>
        <taxon>Ustilaginomycotina</taxon>
        <taxon>Exobasidiomycetes</taxon>
        <taxon>Tilletiales</taxon>
        <taxon>Tilletiaceae</taxon>
        <taxon>Tilletia</taxon>
    </lineage>
</organism>
<feature type="non-terminal residue" evidence="1">
    <location>
        <position position="141"/>
    </location>
</feature>
<dbReference type="EMBL" id="LWDG02000372">
    <property type="protein sequence ID" value="KAE8266165.1"/>
    <property type="molecule type" value="Genomic_DNA"/>
</dbReference>
<gene>
    <name evidence="1" type="ORF">A4X09_0g6188</name>
</gene>